<proteinExistence type="inferred from homology"/>
<gene>
    <name evidence="3" type="ORF">FYK55_06895</name>
</gene>
<comment type="caution">
    <text evidence="3">The sequence shown here is derived from an EMBL/GenBank/DDBJ whole genome shotgun (WGS) entry which is preliminary data.</text>
</comment>
<evidence type="ECO:0000313" key="3">
    <source>
        <dbReference type="EMBL" id="KAA5545374.1"/>
    </source>
</evidence>
<dbReference type="GO" id="GO:0003723">
    <property type="term" value="F:RNA binding"/>
    <property type="evidence" value="ECO:0007669"/>
    <property type="project" value="InterPro"/>
</dbReference>
<dbReference type="PANTHER" id="PTHR21600:SF87">
    <property type="entry name" value="RNA PSEUDOURIDYLATE SYNTHASE DOMAIN-CONTAINING PROTEIN 1"/>
    <property type="match status" value="1"/>
</dbReference>
<dbReference type="Gene3D" id="3.30.2350.10">
    <property type="entry name" value="Pseudouridine synthase"/>
    <property type="match status" value="1"/>
</dbReference>
<dbReference type="AlphaFoldDB" id="A0A5M6DCW3"/>
<feature type="domain" description="Pseudouridine synthase RsuA/RluA-like" evidence="2">
    <location>
        <begin position="15"/>
        <end position="163"/>
    </location>
</feature>
<dbReference type="Proteomes" id="UP000324479">
    <property type="component" value="Unassembled WGS sequence"/>
</dbReference>
<dbReference type="InterPro" id="IPR006145">
    <property type="entry name" value="PsdUridine_synth_RsuA/RluA"/>
</dbReference>
<dbReference type="SUPFAM" id="SSF55120">
    <property type="entry name" value="Pseudouridine synthase"/>
    <property type="match status" value="1"/>
</dbReference>
<comment type="similarity">
    <text evidence="1">Belongs to the pseudouridine synthase RluA family.</text>
</comment>
<organism evidence="3 4">
    <name type="scientific">Roseiconus nitratireducens</name>
    <dbReference type="NCBI Taxonomy" id="2605748"/>
    <lineage>
        <taxon>Bacteria</taxon>
        <taxon>Pseudomonadati</taxon>
        <taxon>Planctomycetota</taxon>
        <taxon>Planctomycetia</taxon>
        <taxon>Pirellulales</taxon>
        <taxon>Pirellulaceae</taxon>
        <taxon>Roseiconus</taxon>
    </lineage>
</organism>
<dbReference type="InterPro" id="IPR050188">
    <property type="entry name" value="RluA_PseudoU_synthase"/>
</dbReference>
<reference evidence="3 4" key="1">
    <citation type="submission" date="2019-08" db="EMBL/GenBank/DDBJ databases">
        <authorList>
            <person name="Dhanesh K."/>
            <person name="Kumar G."/>
            <person name="Sasikala C."/>
            <person name="Venkata Ramana C."/>
        </authorList>
    </citation>
    <scope>NUCLEOTIDE SEQUENCE [LARGE SCALE GENOMIC DNA]</scope>
    <source>
        <strain evidence="3 4">JC645</strain>
    </source>
</reference>
<dbReference type="GO" id="GO:0140098">
    <property type="term" value="F:catalytic activity, acting on RNA"/>
    <property type="evidence" value="ECO:0007669"/>
    <property type="project" value="UniProtKB-ARBA"/>
</dbReference>
<sequence length="246" mass="26683">MPSPLEVLWQTDVALAVNKPAGLPTQAPVGIESVESRLREQLQRQQDYLVFPHRLDRCVSGVLLVALRKRAARLFSDQFATRKTTKTYVALVHGVVNLDETWEDFVRKVDGRAAAEICREGDPGAKWAVTEVWTVRSDPERNRSFLRLKPVTGRMHQLRVQAAGRGMPILGDVLYGAPDGAPDGALDCAPSGVGVASDGPSPDDLAGGRGRGIALHAEQLAFHHPQTGKRLEVTAGCPFASELPLN</sequence>
<accession>A0A5M6DCW3</accession>
<evidence type="ECO:0000313" key="4">
    <source>
        <dbReference type="Proteomes" id="UP000324479"/>
    </source>
</evidence>
<dbReference type="RefSeq" id="WP_150075644.1">
    <property type="nucleotide sequence ID" value="NZ_VWOX01000003.1"/>
</dbReference>
<dbReference type="PANTHER" id="PTHR21600">
    <property type="entry name" value="MITOCHONDRIAL RNA PSEUDOURIDINE SYNTHASE"/>
    <property type="match status" value="1"/>
</dbReference>
<protein>
    <submittedName>
        <fullName evidence="3">RluA family pseudouridine synthase</fullName>
    </submittedName>
</protein>
<dbReference type="GO" id="GO:0009982">
    <property type="term" value="F:pseudouridine synthase activity"/>
    <property type="evidence" value="ECO:0007669"/>
    <property type="project" value="InterPro"/>
</dbReference>
<keyword evidence="4" id="KW-1185">Reference proteome</keyword>
<name>A0A5M6DCW3_9BACT</name>
<dbReference type="InterPro" id="IPR020103">
    <property type="entry name" value="PsdUridine_synth_cat_dom_sf"/>
</dbReference>
<dbReference type="CDD" id="cd02869">
    <property type="entry name" value="PseudoU_synth_RluA_like"/>
    <property type="match status" value="1"/>
</dbReference>
<dbReference type="EMBL" id="VWOX01000003">
    <property type="protein sequence ID" value="KAA5545374.1"/>
    <property type="molecule type" value="Genomic_DNA"/>
</dbReference>
<dbReference type="GO" id="GO:0000455">
    <property type="term" value="P:enzyme-directed rRNA pseudouridine synthesis"/>
    <property type="evidence" value="ECO:0007669"/>
    <property type="project" value="TreeGrafter"/>
</dbReference>
<evidence type="ECO:0000259" key="2">
    <source>
        <dbReference type="Pfam" id="PF00849"/>
    </source>
</evidence>
<evidence type="ECO:0000256" key="1">
    <source>
        <dbReference type="ARBA" id="ARBA00010876"/>
    </source>
</evidence>
<dbReference type="Pfam" id="PF00849">
    <property type="entry name" value="PseudoU_synth_2"/>
    <property type="match status" value="1"/>
</dbReference>